<evidence type="ECO:0000313" key="9">
    <source>
        <dbReference type="Proteomes" id="UP000016923"/>
    </source>
</evidence>
<keyword evidence="9" id="KW-1185">Reference proteome</keyword>
<dbReference type="SUPFAM" id="SSF57701">
    <property type="entry name" value="Zn2/Cys6 DNA-binding domain"/>
    <property type="match status" value="1"/>
</dbReference>
<keyword evidence="4" id="KW-0804">Transcription</keyword>
<dbReference type="InterPro" id="IPR007219">
    <property type="entry name" value="XnlR_reg_dom"/>
</dbReference>
<dbReference type="GO" id="GO:0005634">
    <property type="term" value="C:nucleus"/>
    <property type="evidence" value="ECO:0007669"/>
    <property type="project" value="UniProtKB-SubCell"/>
</dbReference>
<evidence type="ECO:0000256" key="3">
    <source>
        <dbReference type="ARBA" id="ARBA00023015"/>
    </source>
</evidence>
<dbReference type="VEuPathDB" id="FungiDB:F503_06192"/>
<dbReference type="PANTHER" id="PTHR47338">
    <property type="entry name" value="ZN(II)2CYS6 TRANSCRIPTION FACTOR (EUROFUNG)-RELATED"/>
    <property type="match status" value="1"/>
</dbReference>
<feature type="compositionally biased region" description="Polar residues" evidence="6">
    <location>
        <begin position="730"/>
        <end position="743"/>
    </location>
</feature>
<sequence>MASSVGATALGSSSHLPPPPGSTMSDTGMTVDLPVAISGTAPATVPGIIPGAPALPNGVLTGMPTPISPAGAPSHQTNNPDPSRSIDPNNPNAQRIIKRRAPVACRRCRRMRSKCIHNGAKPPCQGCAAAGVSLDECVFPMRGVPDYDRDYRHPRMKGDKARKDDTVRSQAYSHRARHSGGSGASASPGTIAGGSHHFDHTLGAAMSTDPWDLLPPLNQIIEAVEMFTRQYFQLGFIPLQAFVQQLLEQPRSTSPFMLLGVLSVSARMTPSLVSTHGGAVATAEFYMERASSVALAELYQEPTLARCQAFYLLSLAQQGSGYRNRSFVNLGIALRMAILMRLHREDTYDLGGGHNGRSANKSSADDLPSAPVATTPSMVQKAESARRTLWMLYSQDNLHASPSAPVSLAANDISLLLPCDEDDFNNGVIPKTRAALEDTPPARQDPSLVSTPARSLFATLMQSHQLWGRVLRGAVGQAKKEGKEGKGYVVGDHPRDPKSEYAAISAKLKAWEDSLPPSHLWSKDLMRIYKAQGLDLAYTAITMVTRLCNIVIRRAYLSQMLSKSGSVQDRAFFEKMSGELFQNVRGLFTQIDYWNQVREASDSTGAQLAIFCVYLCSLMAAYLFKYPTLCPDKAITGEGKTMLDRTMEILQQSTSVWPLAQRWIESVEKVRDASQNVLLVSLAPGSHEGGMAEGKDPIPSALHPPPTYSAPVGPSNTPFDDRRQRARQFGPNSPHTRSASPSIGNIPFGANGVGSSSMVHSSSSGGANGLGINSHGSSSRRQPPLRMLLPPPHPSNPSPNMASATAAHYAPTSAVSSPPSGISTNSGMVTPTQQQPMHHRVSPHGMAAHASVGMSSGTISPRLSGSLPGVDAATSVISPTMPSVSGVQQRTLLPDGRMGILVPGFGGADNMTNSTNNVEAAAGLDGMIPHSVYPQQQQQQPHHHPFTQLDMSMMGHGSPAAALFAGNSIMPDFRDLAVLPDDGFQNNLQMFMNGPSVQSATTWDSFI</sequence>
<evidence type="ECO:0000313" key="8">
    <source>
        <dbReference type="EMBL" id="EPE04643.1"/>
    </source>
</evidence>
<feature type="compositionally biased region" description="Low complexity" evidence="6">
    <location>
        <begin position="777"/>
        <end position="788"/>
    </location>
</feature>
<dbReference type="PROSITE" id="PS50048">
    <property type="entry name" value="ZN2_CY6_FUNGAL_2"/>
    <property type="match status" value="1"/>
</dbReference>
<feature type="region of interest" description="Disordered" evidence="6">
    <location>
        <begin position="60"/>
        <end position="91"/>
    </location>
</feature>
<dbReference type="PANTHER" id="PTHR47338:SF5">
    <property type="entry name" value="ZN(II)2CYS6 TRANSCRIPTION FACTOR (EUROFUNG)"/>
    <property type="match status" value="1"/>
</dbReference>
<dbReference type="CDD" id="cd00067">
    <property type="entry name" value="GAL4"/>
    <property type="match status" value="1"/>
</dbReference>
<dbReference type="GO" id="GO:0008270">
    <property type="term" value="F:zinc ion binding"/>
    <property type="evidence" value="ECO:0007669"/>
    <property type="project" value="InterPro"/>
</dbReference>
<evidence type="ECO:0000259" key="7">
    <source>
        <dbReference type="PROSITE" id="PS50048"/>
    </source>
</evidence>
<comment type="subcellular location">
    <subcellularLocation>
        <location evidence="1">Nucleus</location>
    </subcellularLocation>
</comment>
<evidence type="ECO:0000256" key="6">
    <source>
        <dbReference type="SAM" id="MobiDB-lite"/>
    </source>
</evidence>
<dbReference type="eggNOG" id="ENOG502SK5F">
    <property type="taxonomic scope" value="Eukaryota"/>
</dbReference>
<name>S3CE71_OPHP1</name>
<dbReference type="Gene3D" id="4.10.240.10">
    <property type="entry name" value="Zn(2)-C6 fungal-type DNA-binding domain"/>
    <property type="match status" value="1"/>
</dbReference>
<keyword evidence="5" id="KW-0539">Nucleus</keyword>
<accession>S3CE71</accession>
<feature type="compositionally biased region" description="Low complexity" evidence="6">
    <location>
        <begin position="184"/>
        <end position="193"/>
    </location>
</feature>
<dbReference type="GO" id="GO:0006351">
    <property type="term" value="P:DNA-templated transcription"/>
    <property type="evidence" value="ECO:0007669"/>
    <property type="project" value="InterPro"/>
</dbReference>
<gene>
    <name evidence="8" type="ORF">F503_06192</name>
</gene>
<dbReference type="OrthoDB" id="2399539at2759"/>
<feature type="compositionally biased region" description="Polar residues" evidence="6">
    <location>
        <begin position="813"/>
        <end position="836"/>
    </location>
</feature>
<evidence type="ECO:0000256" key="2">
    <source>
        <dbReference type="ARBA" id="ARBA00022723"/>
    </source>
</evidence>
<dbReference type="OMA" id="AAFVCLY"/>
<keyword evidence="3" id="KW-0805">Transcription regulation</keyword>
<dbReference type="SMART" id="SM00066">
    <property type="entry name" value="GAL4"/>
    <property type="match status" value="1"/>
</dbReference>
<proteinExistence type="predicted"/>
<feature type="region of interest" description="Disordered" evidence="6">
    <location>
        <begin position="351"/>
        <end position="378"/>
    </location>
</feature>
<dbReference type="STRING" id="1262450.S3CE71"/>
<feature type="domain" description="Zn(2)-C6 fungal-type" evidence="7">
    <location>
        <begin position="104"/>
        <end position="139"/>
    </location>
</feature>
<evidence type="ECO:0000256" key="4">
    <source>
        <dbReference type="ARBA" id="ARBA00023163"/>
    </source>
</evidence>
<feature type="compositionally biased region" description="Basic and acidic residues" evidence="6">
    <location>
        <begin position="149"/>
        <end position="167"/>
    </location>
</feature>
<dbReference type="Proteomes" id="UP000016923">
    <property type="component" value="Unassembled WGS sequence"/>
</dbReference>
<evidence type="ECO:0000256" key="1">
    <source>
        <dbReference type="ARBA" id="ARBA00004123"/>
    </source>
</evidence>
<dbReference type="GO" id="GO:0003677">
    <property type="term" value="F:DNA binding"/>
    <property type="evidence" value="ECO:0007669"/>
    <property type="project" value="InterPro"/>
</dbReference>
<dbReference type="Pfam" id="PF04082">
    <property type="entry name" value="Fungal_trans"/>
    <property type="match status" value="1"/>
</dbReference>
<dbReference type="HOGENOM" id="CLU_011335_1_0_1"/>
<feature type="region of interest" description="Disordered" evidence="6">
    <location>
        <begin position="1"/>
        <end position="29"/>
    </location>
</feature>
<dbReference type="GO" id="GO:0000981">
    <property type="term" value="F:DNA-binding transcription factor activity, RNA polymerase II-specific"/>
    <property type="evidence" value="ECO:0007669"/>
    <property type="project" value="InterPro"/>
</dbReference>
<feature type="region of interest" description="Disordered" evidence="6">
    <location>
        <begin position="149"/>
        <end position="193"/>
    </location>
</feature>
<organism evidence="8 9">
    <name type="scientific">Ophiostoma piceae (strain UAMH 11346)</name>
    <name type="common">Sap stain fungus</name>
    <dbReference type="NCBI Taxonomy" id="1262450"/>
    <lineage>
        <taxon>Eukaryota</taxon>
        <taxon>Fungi</taxon>
        <taxon>Dikarya</taxon>
        <taxon>Ascomycota</taxon>
        <taxon>Pezizomycotina</taxon>
        <taxon>Sordariomycetes</taxon>
        <taxon>Sordariomycetidae</taxon>
        <taxon>Ophiostomatales</taxon>
        <taxon>Ophiostomataceae</taxon>
        <taxon>Ophiostoma</taxon>
    </lineage>
</organism>
<dbReference type="InterPro" id="IPR001138">
    <property type="entry name" value="Zn2Cys6_DnaBD"/>
</dbReference>
<evidence type="ECO:0000256" key="5">
    <source>
        <dbReference type="ARBA" id="ARBA00023242"/>
    </source>
</evidence>
<dbReference type="AlphaFoldDB" id="S3CE71"/>
<reference evidence="8 9" key="1">
    <citation type="journal article" date="2013" name="BMC Genomics">
        <title>The genome and transcriptome of the pine saprophyte Ophiostoma piceae, and a comparison with the bark beetle-associated pine pathogen Grosmannia clavigera.</title>
        <authorList>
            <person name="Haridas S."/>
            <person name="Wang Y."/>
            <person name="Lim L."/>
            <person name="Massoumi Alamouti S."/>
            <person name="Jackman S."/>
            <person name="Docking R."/>
            <person name="Robertson G."/>
            <person name="Birol I."/>
            <person name="Bohlmann J."/>
            <person name="Breuil C."/>
        </authorList>
    </citation>
    <scope>NUCLEOTIDE SEQUENCE [LARGE SCALE GENOMIC DNA]</scope>
    <source>
        <strain evidence="8 9">UAMH 11346</strain>
    </source>
</reference>
<dbReference type="InterPro" id="IPR036864">
    <property type="entry name" value="Zn2-C6_fun-type_DNA-bd_sf"/>
</dbReference>
<feature type="compositionally biased region" description="Polar residues" evidence="6">
    <location>
        <begin position="74"/>
        <end position="91"/>
    </location>
</feature>
<dbReference type="EMBL" id="KE148159">
    <property type="protein sequence ID" value="EPE04643.1"/>
    <property type="molecule type" value="Genomic_DNA"/>
</dbReference>
<dbReference type="CDD" id="cd12148">
    <property type="entry name" value="fungal_TF_MHR"/>
    <property type="match status" value="1"/>
</dbReference>
<dbReference type="InterPro" id="IPR050815">
    <property type="entry name" value="TF_fung"/>
</dbReference>
<protein>
    <submittedName>
        <fullName evidence="8">Transcription factor</fullName>
    </submittedName>
</protein>
<dbReference type="SMART" id="SM00906">
    <property type="entry name" value="Fungal_trans"/>
    <property type="match status" value="1"/>
</dbReference>
<keyword evidence="2" id="KW-0479">Metal-binding</keyword>
<feature type="region of interest" description="Disordered" evidence="6">
    <location>
        <begin position="685"/>
        <end position="839"/>
    </location>
</feature>
<feature type="compositionally biased region" description="Low complexity" evidence="6">
    <location>
        <begin position="753"/>
        <end position="765"/>
    </location>
</feature>